<dbReference type="InterPro" id="IPR029063">
    <property type="entry name" value="SAM-dependent_MTases_sf"/>
</dbReference>
<dbReference type="SUPFAM" id="SSF53335">
    <property type="entry name" value="S-adenosyl-L-methionine-dependent methyltransferases"/>
    <property type="match status" value="1"/>
</dbReference>
<keyword evidence="2" id="KW-0489">Methyltransferase</keyword>
<keyword evidence="3" id="KW-1185">Reference proteome</keyword>
<dbReference type="PANTHER" id="PTHR43464:SF83">
    <property type="entry name" value="MALONYL-[ACYL-CARRIER PROTEIN] O-METHYLTRANSFERASE"/>
    <property type="match status" value="1"/>
</dbReference>
<dbReference type="PANTHER" id="PTHR43464">
    <property type="entry name" value="METHYLTRANSFERASE"/>
    <property type="match status" value="1"/>
</dbReference>
<proteinExistence type="predicted"/>
<dbReference type="InterPro" id="IPR013216">
    <property type="entry name" value="Methyltransf_11"/>
</dbReference>
<dbReference type="GO" id="GO:0032259">
    <property type="term" value="P:methylation"/>
    <property type="evidence" value="ECO:0007669"/>
    <property type="project" value="UniProtKB-KW"/>
</dbReference>
<dbReference type="EMBL" id="JABBGA010000005">
    <property type="protein sequence ID" value="NML25875.1"/>
    <property type="molecule type" value="Genomic_DNA"/>
</dbReference>
<evidence type="ECO:0000259" key="1">
    <source>
        <dbReference type="Pfam" id="PF08241"/>
    </source>
</evidence>
<reference evidence="2 3" key="1">
    <citation type="submission" date="2020-04" db="EMBL/GenBank/DDBJ databases">
        <title>Zoogloea sp. G-4-1-14 isolated from soil.</title>
        <authorList>
            <person name="Dahal R.H."/>
        </authorList>
    </citation>
    <scope>NUCLEOTIDE SEQUENCE [LARGE SCALE GENOMIC DNA]</scope>
    <source>
        <strain evidence="2 3">G-4-1-14</strain>
    </source>
</reference>
<name>A0A848G4H6_9RHOO</name>
<dbReference type="Proteomes" id="UP000580043">
    <property type="component" value="Unassembled WGS sequence"/>
</dbReference>
<sequence>MTLSFTGERFLPSCEGEMIYEHWHRYLFAQAHVAGRRVLDVASGEGYGSALLATRAASVTGVDISPEAVRHASERYGGAANLSYLCASCASIPLPDASFDVIISFETIEHMTEHDAFMAEVQRLLAPGGLFIISSPNRVEYSDRTGYRNEYHVKELDGPELRTLLDRHFPAQHWFAQRPCFQSMLWSLEGPAESSSVLAVDGESAYPAELYFLVCCARDPAALAPIRPSLSLVTDRHHSVYSEWSRTYAENRQLGARVAELERELTEARAPAAALPPPSIRQQLRTLARSLLGVVRP</sequence>
<dbReference type="Pfam" id="PF08241">
    <property type="entry name" value="Methyltransf_11"/>
    <property type="match status" value="1"/>
</dbReference>
<gene>
    <name evidence="2" type="ORF">HHL15_08995</name>
</gene>
<dbReference type="CDD" id="cd02440">
    <property type="entry name" value="AdoMet_MTases"/>
    <property type="match status" value="1"/>
</dbReference>
<feature type="domain" description="Methyltransferase type 11" evidence="1">
    <location>
        <begin position="39"/>
        <end position="133"/>
    </location>
</feature>
<dbReference type="AlphaFoldDB" id="A0A848G4H6"/>
<accession>A0A848G4H6</accession>
<protein>
    <submittedName>
        <fullName evidence="2">Class I SAM-dependent methyltransferase</fullName>
    </submittedName>
</protein>
<comment type="caution">
    <text evidence="2">The sequence shown here is derived from an EMBL/GenBank/DDBJ whole genome shotgun (WGS) entry which is preliminary data.</text>
</comment>
<evidence type="ECO:0000313" key="2">
    <source>
        <dbReference type="EMBL" id="NML25875.1"/>
    </source>
</evidence>
<keyword evidence="2" id="KW-0808">Transferase</keyword>
<dbReference type="Gene3D" id="3.40.50.150">
    <property type="entry name" value="Vaccinia Virus protein VP39"/>
    <property type="match status" value="1"/>
</dbReference>
<evidence type="ECO:0000313" key="3">
    <source>
        <dbReference type="Proteomes" id="UP000580043"/>
    </source>
</evidence>
<organism evidence="2 3">
    <name type="scientific">Zoogloea dura</name>
    <dbReference type="NCBI Taxonomy" id="2728840"/>
    <lineage>
        <taxon>Bacteria</taxon>
        <taxon>Pseudomonadati</taxon>
        <taxon>Pseudomonadota</taxon>
        <taxon>Betaproteobacteria</taxon>
        <taxon>Rhodocyclales</taxon>
        <taxon>Zoogloeaceae</taxon>
        <taxon>Zoogloea</taxon>
    </lineage>
</organism>
<dbReference type="GO" id="GO:0008757">
    <property type="term" value="F:S-adenosylmethionine-dependent methyltransferase activity"/>
    <property type="evidence" value="ECO:0007669"/>
    <property type="project" value="InterPro"/>
</dbReference>
<dbReference type="RefSeq" id="WP_169145417.1">
    <property type="nucleotide sequence ID" value="NZ_JABBGA010000005.1"/>
</dbReference>